<gene>
    <name evidence="2" type="ORF">LPB140_03210</name>
</gene>
<dbReference type="Proteomes" id="UP000242561">
    <property type="component" value="Chromosome"/>
</dbReference>
<dbReference type="STRING" id="1913578.LPB140_03210"/>
<dbReference type="Pfam" id="PF13481">
    <property type="entry name" value="AAA_25"/>
    <property type="match status" value="1"/>
</dbReference>
<organism evidence="2 3">
    <name type="scientific">Sphingorhabdus lutea</name>
    <dbReference type="NCBI Taxonomy" id="1913578"/>
    <lineage>
        <taxon>Bacteria</taxon>
        <taxon>Pseudomonadati</taxon>
        <taxon>Pseudomonadota</taxon>
        <taxon>Alphaproteobacteria</taxon>
        <taxon>Sphingomonadales</taxon>
        <taxon>Sphingomonadaceae</taxon>
        <taxon>Sphingorhabdus</taxon>
    </lineage>
</organism>
<reference evidence="2 3" key="1">
    <citation type="submission" date="2016-11" db="EMBL/GenBank/DDBJ databases">
        <title>Sphingorhabdus sp. LPB0140, isolated from marine environment.</title>
        <authorList>
            <person name="Kim E."/>
            <person name="Yi H."/>
        </authorList>
    </citation>
    <scope>NUCLEOTIDE SEQUENCE [LARGE SCALE GENOMIC DNA]</scope>
    <source>
        <strain evidence="2 3">LPB0140</strain>
    </source>
</reference>
<name>A0A1L3JA38_9SPHN</name>
<dbReference type="SUPFAM" id="SSF52540">
    <property type="entry name" value="P-loop containing nucleoside triphosphate hydrolases"/>
    <property type="match status" value="1"/>
</dbReference>
<dbReference type="RefSeq" id="WP_072558639.1">
    <property type="nucleotide sequence ID" value="NZ_CP018154.1"/>
</dbReference>
<evidence type="ECO:0000313" key="3">
    <source>
        <dbReference type="Proteomes" id="UP000242561"/>
    </source>
</evidence>
<dbReference type="KEGG" id="sphl:LPB140_03210"/>
<evidence type="ECO:0000313" key="2">
    <source>
        <dbReference type="EMBL" id="APG61991.1"/>
    </source>
</evidence>
<keyword evidence="3" id="KW-1185">Reference proteome</keyword>
<dbReference type="InterPro" id="IPR027417">
    <property type="entry name" value="P-loop_NTPase"/>
</dbReference>
<dbReference type="OrthoDB" id="784829at2"/>
<sequence>MNNETTTGVADKTAAPIDAKALKINIKPKPEETVTPTPSDNAGETGKLESCNAQRNPLEDHSLIGEGNKLAEQAQQQVPLLGDLCLKGQTSIWYAAPNTGKTLLALSLTMKAISDRRIEGNKVFYINADDSASGMAQKTRLLDDLGVHTLTPGFKKFTAKKLTEAMRLMANNGTAKGTLIIIDTVKKFFDLMSKKESKEFGDLTRQISLKGGTVLGLAHTNKNLNAKGKPVHAGTSDLMEDFDTIYMLECLNGAKKHEKFIKATNEKRRGDNVEETHFKFSSEFGLSYEQRLLSVIESDPEFGDIEVQIDMQEQDIIDNIRAAIKHKNDKKMKIVATVNKATKASRNTILDVLVKHSGPNPEEHLWDFDVRGRGAHVYSLHEKPEAEPAEG</sequence>
<dbReference type="EMBL" id="CP018154">
    <property type="protein sequence ID" value="APG61991.1"/>
    <property type="molecule type" value="Genomic_DNA"/>
</dbReference>
<protein>
    <submittedName>
        <fullName evidence="2">Uncharacterized protein</fullName>
    </submittedName>
</protein>
<dbReference type="AlphaFoldDB" id="A0A1L3JA38"/>
<proteinExistence type="predicted"/>
<dbReference type="Gene3D" id="3.40.50.300">
    <property type="entry name" value="P-loop containing nucleotide triphosphate hydrolases"/>
    <property type="match status" value="1"/>
</dbReference>
<evidence type="ECO:0000256" key="1">
    <source>
        <dbReference type="SAM" id="MobiDB-lite"/>
    </source>
</evidence>
<accession>A0A1L3JA38</accession>
<feature type="region of interest" description="Disordered" evidence="1">
    <location>
        <begin position="22"/>
        <end position="48"/>
    </location>
</feature>